<comment type="caution">
    <text evidence="1">The sequence shown here is derived from an EMBL/GenBank/DDBJ whole genome shotgun (WGS) entry which is preliminary data.</text>
</comment>
<keyword evidence="2" id="KW-1185">Reference proteome</keyword>
<sequence length="226" mass="23535">VKRRFIIKPNKENNLDLVESNNIDRLNEVLAGGDSLLESVGRDLIVLNNAADLELLDSESDREDLSGSPDKSVHLDGADVLLNLGDIDGVIPRLHIEDDVGLGDGSGLLGLLRGVLSQTISDNLGLENILRVGSEEVNVLIVVSGGGSSGGGSSGPLRAYLLVVRGDVLVPAGDVGELAGGGGSLERLKEDRVLTGDGESVGERLGGERVVEGLEAGVVGQIERHR</sequence>
<dbReference type="AlphaFoldDB" id="A0AAV5VRZ1"/>
<protein>
    <submittedName>
        <fullName evidence="1">Uncharacterized protein</fullName>
    </submittedName>
</protein>
<reference evidence="1" key="1">
    <citation type="submission" date="2023-10" db="EMBL/GenBank/DDBJ databases">
        <title>Genome assembly of Pristionchus species.</title>
        <authorList>
            <person name="Yoshida K."/>
            <person name="Sommer R.J."/>
        </authorList>
    </citation>
    <scope>NUCLEOTIDE SEQUENCE</scope>
    <source>
        <strain evidence="1">RS5133</strain>
    </source>
</reference>
<evidence type="ECO:0000313" key="2">
    <source>
        <dbReference type="Proteomes" id="UP001432322"/>
    </source>
</evidence>
<name>A0AAV5VRZ1_9BILA</name>
<dbReference type="Proteomes" id="UP001432322">
    <property type="component" value="Unassembled WGS sequence"/>
</dbReference>
<accession>A0AAV5VRZ1</accession>
<feature type="non-terminal residue" evidence="1">
    <location>
        <position position="1"/>
    </location>
</feature>
<proteinExistence type="predicted"/>
<evidence type="ECO:0000313" key="1">
    <source>
        <dbReference type="EMBL" id="GMT21113.1"/>
    </source>
</evidence>
<gene>
    <name evidence="1" type="ORF">PFISCL1PPCAC_12410</name>
</gene>
<dbReference type="EMBL" id="BTSY01000003">
    <property type="protein sequence ID" value="GMT21113.1"/>
    <property type="molecule type" value="Genomic_DNA"/>
</dbReference>
<organism evidence="1 2">
    <name type="scientific">Pristionchus fissidentatus</name>
    <dbReference type="NCBI Taxonomy" id="1538716"/>
    <lineage>
        <taxon>Eukaryota</taxon>
        <taxon>Metazoa</taxon>
        <taxon>Ecdysozoa</taxon>
        <taxon>Nematoda</taxon>
        <taxon>Chromadorea</taxon>
        <taxon>Rhabditida</taxon>
        <taxon>Rhabditina</taxon>
        <taxon>Diplogasteromorpha</taxon>
        <taxon>Diplogasteroidea</taxon>
        <taxon>Neodiplogasteridae</taxon>
        <taxon>Pristionchus</taxon>
    </lineage>
</organism>